<accession>A0A0M8P5Z2</accession>
<name>A0A0M8P5Z2_9EURO</name>
<dbReference type="Proteomes" id="UP000037696">
    <property type="component" value="Unassembled WGS sequence"/>
</dbReference>
<evidence type="ECO:0000313" key="2">
    <source>
        <dbReference type="Proteomes" id="UP000037696"/>
    </source>
</evidence>
<proteinExistence type="predicted"/>
<reference evidence="1 2" key="1">
    <citation type="submission" date="2015-08" db="EMBL/GenBank/DDBJ databases">
        <title>Genome sequencing of Penicillium nordicum.</title>
        <authorList>
            <person name="Nguyen H.D."/>
            <person name="Seifert K.A."/>
        </authorList>
    </citation>
    <scope>NUCLEOTIDE SEQUENCE [LARGE SCALE GENOMIC DNA]</scope>
    <source>
        <strain evidence="1 2">DAOMC 185683</strain>
    </source>
</reference>
<sequence>MILLTIRRRFSGYVWTDTEKTLPGTYGYFVSKDGESISNEAKLRDVGTVEWSCTSWRGSGTGGRTKKG</sequence>
<protein>
    <submittedName>
        <fullName evidence="1">Uncharacterized protein</fullName>
    </submittedName>
</protein>
<comment type="caution">
    <text evidence="1">The sequence shown here is derived from an EMBL/GenBank/DDBJ whole genome shotgun (WGS) entry which is preliminary data.</text>
</comment>
<organism evidence="1 2">
    <name type="scientific">Penicillium nordicum</name>
    <dbReference type="NCBI Taxonomy" id="229535"/>
    <lineage>
        <taxon>Eukaryota</taxon>
        <taxon>Fungi</taxon>
        <taxon>Dikarya</taxon>
        <taxon>Ascomycota</taxon>
        <taxon>Pezizomycotina</taxon>
        <taxon>Eurotiomycetes</taxon>
        <taxon>Eurotiomycetidae</taxon>
        <taxon>Eurotiales</taxon>
        <taxon>Aspergillaceae</taxon>
        <taxon>Penicillium</taxon>
    </lineage>
</organism>
<gene>
    <name evidence="1" type="ORF">ACN38_g2942</name>
</gene>
<evidence type="ECO:0000313" key="1">
    <source>
        <dbReference type="EMBL" id="KOS46096.1"/>
    </source>
</evidence>
<dbReference type="EMBL" id="LHQQ01000033">
    <property type="protein sequence ID" value="KOS46096.1"/>
    <property type="molecule type" value="Genomic_DNA"/>
</dbReference>
<keyword evidence="2" id="KW-1185">Reference proteome</keyword>
<dbReference type="AlphaFoldDB" id="A0A0M8P5Z2"/>